<dbReference type="GeneID" id="37079549"/>
<name>A0A318Z4E9_9EURO</name>
<organism evidence="2 3">
    <name type="scientific">Aspergillus saccharolyticus JOP 1030-1</name>
    <dbReference type="NCBI Taxonomy" id="1450539"/>
    <lineage>
        <taxon>Eukaryota</taxon>
        <taxon>Fungi</taxon>
        <taxon>Dikarya</taxon>
        <taxon>Ascomycota</taxon>
        <taxon>Pezizomycotina</taxon>
        <taxon>Eurotiomycetes</taxon>
        <taxon>Eurotiomycetidae</taxon>
        <taxon>Eurotiales</taxon>
        <taxon>Aspergillaceae</taxon>
        <taxon>Aspergillus</taxon>
        <taxon>Aspergillus subgen. Circumdati</taxon>
    </lineage>
</organism>
<dbReference type="AlphaFoldDB" id="A0A318Z4E9"/>
<dbReference type="OrthoDB" id="4469495at2759"/>
<proteinExistence type="predicted"/>
<evidence type="ECO:0000256" key="1">
    <source>
        <dbReference type="SAM" id="Phobius"/>
    </source>
</evidence>
<feature type="transmembrane region" description="Helical" evidence="1">
    <location>
        <begin position="44"/>
        <end position="63"/>
    </location>
</feature>
<keyword evidence="3" id="KW-1185">Reference proteome</keyword>
<sequence length="231" mass="26672">MSYLADVNLDLLEDSFILFCFGVLTTQALPFPRFHFNISKSRRWGVNLTMYGYTIVSSAIYATQEEVKSDICRAALKKLKVDFPDWKLPDESDDFKHLLTGTGLIFCKARIPVMAFQKICDVLHLGYPEFEWEDWTGEDRQPRKLYCWGLFKDDPFLQRAGAVGRMDGLQDSNATAEQACAKEVIGYLIRMVEEDVELKAHMANERRSVEQWPVKNEDVTMHNHKSFCILL</sequence>
<dbReference type="RefSeq" id="XP_025428177.1">
    <property type="nucleotide sequence ID" value="XM_025578320.1"/>
</dbReference>
<gene>
    <name evidence="2" type="ORF">BP01DRAFT_394423</name>
</gene>
<feature type="transmembrane region" description="Helical" evidence="1">
    <location>
        <begin position="15"/>
        <end position="32"/>
    </location>
</feature>
<dbReference type="EMBL" id="KZ821254">
    <property type="protein sequence ID" value="PYH42195.1"/>
    <property type="molecule type" value="Genomic_DNA"/>
</dbReference>
<evidence type="ECO:0000313" key="3">
    <source>
        <dbReference type="Proteomes" id="UP000248349"/>
    </source>
</evidence>
<keyword evidence="1" id="KW-1133">Transmembrane helix</keyword>
<evidence type="ECO:0000313" key="2">
    <source>
        <dbReference type="EMBL" id="PYH42195.1"/>
    </source>
</evidence>
<protein>
    <submittedName>
        <fullName evidence="2">Uncharacterized protein</fullName>
    </submittedName>
</protein>
<reference evidence="2 3" key="1">
    <citation type="submission" date="2016-12" db="EMBL/GenBank/DDBJ databases">
        <title>The genomes of Aspergillus section Nigri reveals drivers in fungal speciation.</title>
        <authorList>
            <consortium name="DOE Joint Genome Institute"/>
            <person name="Vesth T.C."/>
            <person name="Nybo J."/>
            <person name="Theobald S."/>
            <person name="Brandl J."/>
            <person name="Frisvad J.C."/>
            <person name="Nielsen K.F."/>
            <person name="Lyhne E.K."/>
            <person name="Kogle M.E."/>
            <person name="Kuo A."/>
            <person name="Riley R."/>
            <person name="Clum A."/>
            <person name="Nolan M."/>
            <person name="Lipzen A."/>
            <person name="Salamov A."/>
            <person name="Henrissat B."/>
            <person name="Wiebenga A."/>
            <person name="De Vries R.P."/>
            <person name="Grigoriev I.V."/>
            <person name="Mortensen U.H."/>
            <person name="Andersen M.R."/>
            <person name="Baker S.E."/>
        </authorList>
    </citation>
    <scope>NUCLEOTIDE SEQUENCE [LARGE SCALE GENOMIC DNA]</scope>
    <source>
        <strain evidence="2 3">JOP 1030-1</strain>
    </source>
</reference>
<keyword evidence="1" id="KW-0812">Transmembrane</keyword>
<keyword evidence="1" id="KW-0472">Membrane</keyword>
<dbReference type="Proteomes" id="UP000248349">
    <property type="component" value="Unassembled WGS sequence"/>
</dbReference>
<accession>A0A318Z4E9</accession>